<dbReference type="Pfam" id="PF02148">
    <property type="entry name" value="zf-UBP"/>
    <property type="match status" value="1"/>
</dbReference>
<feature type="compositionally biased region" description="Polar residues" evidence="12">
    <location>
        <begin position="482"/>
        <end position="499"/>
    </location>
</feature>
<dbReference type="Proteomes" id="UP001370490">
    <property type="component" value="Unassembled WGS sequence"/>
</dbReference>
<feature type="compositionally biased region" description="Basic residues" evidence="12">
    <location>
        <begin position="403"/>
        <end position="420"/>
    </location>
</feature>
<dbReference type="Gene3D" id="3.30.40.10">
    <property type="entry name" value="Zinc/RING finger domain, C3HC4 (zinc finger)"/>
    <property type="match status" value="1"/>
</dbReference>
<feature type="domain" description="UBP-type" evidence="14">
    <location>
        <begin position="48"/>
        <end position="185"/>
    </location>
</feature>
<keyword evidence="6 11" id="KW-0863">Zinc-finger</keyword>
<dbReference type="GO" id="GO:0005829">
    <property type="term" value="C:cytosol"/>
    <property type="evidence" value="ECO:0007669"/>
    <property type="project" value="TreeGrafter"/>
</dbReference>
<evidence type="ECO:0000256" key="8">
    <source>
        <dbReference type="ARBA" id="ARBA00022801"/>
    </source>
</evidence>
<dbReference type="GO" id="GO:0008270">
    <property type="term" value="F:zinc ion binding"/>
    <property type="evidence" value="ECO:0007669"/>
    <property type="project" value="UniProtKB-KW"/>
</dbReference>
<accession>A0AAN8VIT7</accession>
<feature type="compositionally biased region" description="Polar residues" evidence="12">
    <location>
        <begin position="465"/>
        <end position="475"/>
    </location>
</feature>
<feature type="region of interest" description="Disordered" evidence="12">
    <location>
        <begin position="1"/>
        <end position="39"/>
    </location>
</feature>
<evidence type="ECO:0000256" key="6">
    <source>
        <dbReference type="ARBA" id="ARBA00022771"/>
    </source>
</evidence>
<dbReference type="SUPFAM" id="SSF54001">
    <property type="entry name" value="Cysteine proteinases"/>
    <property type="match status" value="1"/>
</dbReference>
<comment type="function">
    <text evidence="10">Recognizes and hydrolyzes the peptide bond at the C-terminal Gly of ubiquitin. Involved in the processing of poly-ubiquitin precursors as well as that of ubiquitinated proteins. Is involved in resistance to the arginine analog canavanine (CAN).</text>
</comment>
<dbReference type="PANTHER" id="PTHR24006">
    <property type="entry name" value="UBIQUITIN CARBOXYL-TERMINAL HYDROLASE"/>
    <property type="match status" value="1"/>
</dbReference>
<keyword evidence="16" id="KW-1185">Reference proteome</keyword>
<dbReference type="AlphaFoldDB" id="A0AAN8VIT7"/>
<dbReference type="EMBL" id="JBAMMX010000012">
    <property type="protein sequence ID" value="KAK6930711.1"/>
    <property type="molecule type" value="Genomic_DNA"/>
</dbReference>
<evidence type="ECO:0000256" key="12">
    <source>
        <dbReference type="SAM" id="MobiDB-lite"/>
    </source>
</evidence>
<dbReference type="PROSITE" id="PS50271">
    <property type="entry name" value="ZF_UBP"/>
    <property type="match status" value="1"/>
</dbReference>
<dbReference type="InterPro" id="IPR013083">
    <property type="entry name" value="Znf_RING/FYVE/PHD"/>
</dbReference>
<evidence type="ECO:0000256" key="3">
    <source>
        <dbReference type="ARBA" id="ARBA00012759"/>
    </source>
</evidence>
<organism evidence="15 16">
    <name type="scientific">Dillenia turbinata</name>
    <dbReference type="NCBI Taxonomy" id="194707"/>
    <lineage>
        <taxon>Eukaryota</taxon>
        <taxon>Viridiplantae</taxon>
        <taxon>Streptophyta</taxon>
        <taxon>Embryophyta</taxon>
        <taxon>Tracheophyta</taxon>
        <taxon>Spermatophyta</taxon>
        <taxon>Magnoliopsida</taxon>
        <taxon>eudicotyledons</taxon>
        <taxon>Gunneridae</taxon>
        <taxon>Pentapetalae</taxon>
        <taxon>Dilleniales</taxon>
        <taxon>Dilleniaceae</taxon>
        <taxon>Dillenia</taxon>
    </lineage>
</organism>
<sequence>MGKKVKKKARSGQREKQVISPSPKTVSKQSTSGGETVDDVVSVTKERKLCIHVNKEIDLARLSEKIGSAGAVKCEDCREGTADRRATKGRGKQGKKKGSGSVDSKSNSKAIWICLECGHFSCGGVGFPTNPQSHALRHARQTRHQLTVQFDNLHLRWCFACNMLIPGGKSEENGEQKDSLSDIVKLVKGRSTQGTSVDVEDVWFGVGGVRSEATLESTLSTGLDGRGGYNVRGLVNLGNTCFFNSVMQNLLALDILRDYLLMLDESIGPLTSALKKMFLETSPETRSRNIINPKSFFGCVCAKAPQFRAYQQHDSHELLRCLLDGLCSEDLNSKGSVNSHREDRMSSNIGPSFVDKVFGGQLSSTVCCLECAHSSVVYEPFLDLSLPVPTKKPPAKKAQPVSKARKAKLPPRKGGRIKTKVNKDADHAPAQSVSNQSFSSASSSQEQSHIPAAKNSVANVDDSTWLHFNSPTVSPNEDEVSENNNSTATQENQKEQVPQNVADKTPTSVDEFTWLDYLEPGIGSHSGDIASQDDALVIQGTGEMDSVQADVMPQHSSESGRCSSSFQEGTNLKLAPSSGNAWEEAPLQIQSAEVLLLPYKEDNATAGRQQSEASLSVVGPEEDVLGFDGFGDLFNEPEMPAGPAASPMSGDNFRDNEIAESGFLAGNGSGSDADEVDNTESQVSVDICLALFTKPEVLSDEHAWHCESCSKTLQDQRTEAKKLRAKAASVVLINGGNAEGQNDTVASNKHFSCNMDIYNPRDEKLKSDLHVNTSSDNLGSVNGESDTSVLDNAKLRIDQPDELCQVVSQEEDDEDLSITCPELSNSSGDKCESEENEGEQDLENVKVKRDATKRMLINKAPPILTIHLKRFSQDARGRFSKLNGHVLFRERIDLRPYMDPRLDPYPSIGKGEENGRAGIWRKVEDMKYM</sequence>
<comment type="similarity">
    <text evidence="2">Belongs to the peptidase C19 family.</text>
</comment>
<keyword evidence="8" id="KW-0378">Hydrolase</keyword>
<dbReference type="PANTHER" id="PTHR24006:SF781">
    <property type="entry name" value="LD34905P"/>
    <property type="match status" value="1"/>
</dbReference>
<name>A0AAN8VIT7_9MAGN</name>
<feature type="region of interest" description="Disordered" evidence="12">
    <location>
        <begin position="388"/>
        <end position="453"/>
    </location>
</feature>
<evidence type="ECO:0000259" key="13">
    <source>
        <dbReference type="PROSITE" id="PS50235"/>
    </source>
</evidence>
<dbReference type="InterPro" id="IPR018200">
    <property type="entry name" value="USP_CS"/>
</dbReference>
<evidence type="ECO:0000256" key="4">
    <source>
        <dbReference type="ARBA" id="ARBA00022670"/>
    </source>
</evidence>
<feature type="region of interest" description="Disordered" evidence="12">
    <location>
        <begin position="465"/>
        <end position="507"/>
    </location>
</feature>
<comment type="catalytic activity">
    <reaction evidence="1">
        <text>Thiol-dependent hydrolysis of ester, thioester, amide, peptide and isopeptide bonds formed by the C-terminal Gly of ubiquitin (a 76-residue protein attached to proteins as an intracellular targeting signal).</text>
        <dbReference type="EC" id="3.4.19.12"/>
    </reaction>
</comment>
<feature type="compositionally biased region" description="Polar residues" evidence="12">
    <location>
        <begin position="19"/>
        <end position="34"/>
    </location>
</feature>
<keyword evidence="9" id="KW-0862">Zinc</keyword>
<dbReference type="SUPFAM" id="SSF57850">
    <property type="entry name" value="RING/U-box"/>
    <property type="match status" value="1"/>
</dbReference>
<feature type="compositionally biased region" description="Basic residues" evidence="12">
    <location>
        <begin position="87"/>
        <end position="98"/>
    </location>
</feature>
<gene>
    <name evidence="15" type="ORF">RJ641_004805</name>
</gene>
<evidence type="ECO:0000259" key="14">
    <source>
        <dbReference type="PROSITE" id="PS50271"/>
    </source>
</evidence>
<keyword evidence="4" id="KW-0645">Protease</keyword>
<evidence type="ECO:0000256" key="2">
    <source>
        <dbReference type="ARBA" id="ARBA00009085"/>
    </source>
</evidence>
<dbReference type="GO" id="GO:0016579">
    <property type="term" value="P:protein deubiquitination"/>
    <property type="evidence" value="ECO:0007669"/>
    <property type="project" value="InterPro"/>
</dbReference>
<dbReference type="GO" id="GO:0006508">
    <property type="term" value="P:proteolysis"/>
    <property type="evidence" value="ECO:0007669"/>
    <property type="project" value="UniProtKB-KW"/>
</dbReference>
<feature type="compositionally biased region" description="Basic residues" evidence="12">
    <location>
        <begin position="1"/>
        <end position="11"/>
    </location>
</feature>
<feature type="compositionally biased region" description="Acidic residues" evidence="12">
    <location>
        <begin position="832"/>
        <end position="841"/>
    </location>
</feature>
<dbReference type="FunFam" id="3.30.40.10:FF:000900">
    <property type="entry name" value="Ubiquitinyl hydrolase 1"/>
    <property type="match status" value="1"/>
</dbReference>
<evidence type="ECO:0000256" key="11">
    <source>
        <dbReference type="PROSITE-ProRule" id="PRU00502"/>
    </source>
</evidence>
<dbReference type="PROSITE" id="PS50235">
    <property type="entry name" value="USP_3"/>
    <property type="match status" value="1"/>
</dbReference>
<evidence type="ECO:0000256" key="7">
    <source>
        <dbReference type="ARBA" id="ARBA00022786"/>
    </source>
</evidence>
<keyword evidence="5" id="KW-0479">Metal-binding</keyword>
<keyword evidence="7" id="KW-0833">Ubl conjugation pathway</keyword>
<evidence type="ECO:0000256" key="1">
    <source>
        <dbReference type="ARBA" id="ARBA00000707"/>
    </source>
</evidence>
<dbReference type="InterPro" id="IPR001607">
    <property type="entry name" value="Znf_UBP"/>
</dbReference>
<feature type="domain" description="USP" evidence="13">
    <location>
        <begin position="232"/>
        <end position="929"/>
    </location>
</feature>
<evidence type="ECO:0000313" key="15">
    <source>
        <dbReference type="EMBL" id="KAK6930711.1"/>
    </source>
</evidence>
<feature type="region of interest" description="Disordered" evidence="12">
    <location>
        <begin position="82"/>
        <end position="105"/>
    </location>
</feature>
<evidence type="ECO:0000256" key="9">
    <source>
        <dbReference type="ARBA" id="ARBA00022833"/>
    </source>
</evidence>
<feature type="region of interest" description="Disordered" evidence="12">
    <location>
        <begin position="821"/>
        <end position="841"/>
    </location>
</feature>
<comment type="caution">
    <text evidence="15">The sequence shown here is derived from an EMBL/GenBank/DDBJ whole genome shotgun (WGS) entry which is preliminary data.</text>
</comment>
<evidence type="ECO:0000256" key="5">
    <source>
        <dbReference type="ARBA" id="ARBA00022723"/>
    </source>
</evidence>
<evidence type="ECO:0000256" key="10">
    <source>
        <dbReference type="ARBA" id="ARBA00058678"/>
    </source>
</evidence>
<feature type="non-terminal residue" evidence="15">
    <location>
        <position position="929"/>
    </location>
</feature>
<reference evidence="15 16" key="1">
    <citation type="submission" date="2023-12" db="EMBL/GenBank/DDBJ databases">
        <title>A high-quality genome assembly for Dillenia turbinata (Dilleniales).</title>
        <authorList>
            <person name="Chanderbali A."/>
        </authorList>
    </citation>
    <scope>NUCLEOTIDE SEQUENCE [LARGE SCALE GENOMIC DNA]</scope>
    <source>
        <strain evidence="15">LSX21</strain>
        <tissue evidence="15">Leaf</tissue>
    </source>
</reference>
<evidence type="ECO:0000313" key="16">
    <source>
        <dbReference type="Proteomes" id="UP001370490"/>
    </source>
</evidence>
<dbReference type="SMART" id="SM00290">
    <property type="entry name" value="ZnF_UBP"/>
    <property type="match status" value="1"/>
</dbReference>
<dbReference type="InterPro" id="IPR038765">
    <property type="entry name" value="Papain-like_cys_pep_sf"/>
</dbReference>
<dbReference type="EC" id="3.4.19.12" evidence="3"/>
<dbReference type="GO" id="GO:0005634">
    <property type="term" value="C:nucleus"/>
    <property type="evidence" value="ECO:0007669"/>
    <property type="project" value="TreeGrafter"/>
</dbReference>
<dbReference type="PROSITE" id="PS00972">
    <property type="entry name" value="USP_1"/>
    <property type="match status" value="1"/>
</dbReference>
<dbReference type="InterPro" id="IPR028889">
    <property type="entry name" value="USP"/>
</dbReference>
<protein>
    <recommendedName>
        <fullName evidence="3">ubiquitinyl hydrolase 1</fullName>
        <ecNumber evidence="3">3.4.19.12</ecNumber>
    </recommendedName>
</protein>
<dbReference type="Gene3D" id="3.90.70.10">
    <property type="entry name" value="Cysteine proteinases"/>
    <property type="match status" value="2"/>
</dbReference>
<dbReference type="Pfam" id="PF00443">
    <property type="entry name" value="UCH"/>
    <property type="match status" value="1"/>
</dbReference>
<dbReference type="GO" id="GO:0004843">
    <property type="term" value="F:cysteine-type deubiquitinase activity"/>
    <property type="evidence" value="ECO:0007669"/>
    <property type="project" value="UniProtKB-EC"/>
</dbReference>
<dbReference type="InterPro" id="IPR001394">
    <property type="entry name" value="Peptidase_C19_UCH"/>
</dbReference>
<feature type="compositionally biased region" description="Low complexity" evidence="12">
    <location>
        <begin position="431"/>
        <end position="448"/>
    </location>
</feature>
<proteinExistence type="inferred from homology"/>
<dbReference type="InterPro" id="IPR050164">
    <property type="entry name" value="Peptidase_C19"/>
</dbReference>